<evidence type="ECO:0000256" key="1">
    <source>
        <dbReference type="ARBA" id="ARBA00001947"/>
    </source>
</evidence>
<dbReference type="InterPro" id="IPR013154">
    <property type="entry name" value="ADH-like_N"/>
</dbReference>
<dbReference type="GO" id="GO:0008270">
    <property type="term" value="F:zinc ion binding"/>
    <property type="evidence" value="ECO:0007669"/>
    <property type="project" value="InterPro"/>
</dbReference>
<sequence length="429" mass="45904">MKAVVFHDVGDIRLDEVPEPRIEAPTDAIVRITASAICGTDLHFVRGTVSEMKPGTILGHEGVGIVEELGEDVRNLEIGDRVVIPSTIACGNCSYCRAGYYAQCDTANPNGKAAGTSFFGGPAATGPFNGLQAEKARIPFANIGLVKLPPEISDDQAILLSDIFPTGYFGADMAGIKDGDTVAVFGCGPVGLFAIASARLMGAGRIFAIDQFDDRLRMARKQGAEVIDFNREDPVEAIKRLTDGIGVDRAIDAVGVDAEHGLCGHRSEAKPVSDQPQGADGSWKPGDAPAQALEWAVQSLAKAGTLSIIGVYPPDAMTFPIGMAMNRNLTITMGNCHHRKYIPKLIEMVMAKRIDPAQILTQVKPMNDVIAAFKAFDRRENGWVKVELLPQSTRSDDAADSARGEERLDDAIADTFPASDPTTMQNPKR</sequence>
<proteinExistence type="inferred from homology"/>
<protein>
    <submittedName>
        <fullName evidence="8">Glutathione-dependent formaldehyde dehydrogenase</fullName>
    </submittedName>
</protein>
<dbReference type="EMBL" id="QLAG01000038">
    <property type="protein sequence ID" value="TLX61645.1"/>
    <property type="molecule type" value="Genomic_DNA"/>
</dbReference>
<evidence type="ECO:0000256" key="5">
    <source>
        <dbReference type="RuleBase" id="RU361277"/>
    </source>
</evidence>
<dbReference type="PANTHER" id="PTHR42813:SF7">
    <property type="entry name" value="ALCOHOL DEHYDROGENASE (ZN-DEPENDENT)-RELATED"/>
    <property type="match status" value="1"/>
</dbReference>
<evidence type="ECO:0000256" key="3">
    <source>
        <dbReference type="ARBA" id="ARBA00022833"/>
    </source>
</evidence>
<dbReference type="Gene3D" id="3.90.180.10">
    <property type="entry name" value="Medium-chain alcohol dehydrogenases, catalytic domain"/>
    <property type="match status" value="1"/>
</dbReference>
<dbReference type="InterPro" id="IPR013149">
    <property type="entry name" value="ADH-like_C"/>
</dbReference>
<keyword evidence="4" id="KW-0560">Oxidoreductase</keyword>
<evidence type="ECO:0000256" key="6">
    <source>
        <dbReference type="SAM" id="MobiDB-lite"/>
    </source>
</evidence>
<keyword evidence="9" id="KW-1185">Reference proteome</keyword>
<dbReference type="RefSeq" id="WP_138408464.1">
    <property type="nucleotide sequence ID" value="NZ_QLAE01000014.1"/>
</dbReference>
<feature type="compositionally biased region" description="Polar residues" evidence="6">
    <location>
        <begin position="420"/>
        <end position="429"/>
    </location>
</feature>
<keyword evidence="2 5" id="KW-0479">Metal-binding</keyword>
<comment type="caution">
    <text evidence="8">The sequence shown here is derived from an EMBL/GenBank/DDBJ whole genome shotgun (WGS) entry which is preliminary data.</text>
</comment>
<feature type="region of interest" description="Disordered" evidence="6">
    <location>
        <begin position="393"/>
        <end position="429"/>
    </location>
</feature>
<dbReference type="Proteomes" id="UP000306753">
    <property type="component" value="Unassembled WGS sequence"/>
</dbReference>
<dbReference type="Pfam" id="PF00107">
    <property type="entry name" value="ADH_zinc_N"/>
    <property type="match status" value="1"/>
</dbReference>
<feature type="compositionally biased region" description="Basic and acidic residues" evidence="6">
    <location>
        <begin position="394"/>
        <end position="410"/>
    </location>
</feature>
<dbReference type="Gene3D" id="3.40.50.720">
    <property type="entry name" value="NAD(P)-binding Rossmann-like Domain"/>
    <property type="match status" value="1"/>
</dbReference>
<dbReference type="AlphaFoldDB" id="A0A5R9QAC6"/>
<dbReference type="InterPro" id="IPR011032">
    <property type="entry name" value="GroES-like_sf"/>
</dbReference>
<accession>A0A5R9QAC6</accession>
<dbReference type="InterPro" id="IPR020843">
    <property type="entry name" value="ER"/>
</dbReference>
<evidence type="ECO:0000256" key="2">
    <source>
        <dbReference type="ARBA" id="ARBA00022723"/>
    </source>
</evidence>
<feature type="region of interest" description="Disordered" evidence="6">
    <location>
        <begin position="266"/>
        <end position="286"/>
    </location>
</feature>
<dbReference type="PANTHER" id="PTHR42813">
    <property type="entry name" value="ZINC-TYPE ALCOHOL DEHYDROGENASE-LIKE"/>
    <property type="match status" value="1"/>
</dbReference>
<name>A0A5R9QAC6_9GAMM</name>
<dbReference type="SUPFAM" id="SSF51735">
    <property type="entry name" value="NAD(P)-binding Rossmann-fold domains"/>
    <property type="match status" value="1"/>
</dbReference>
<evidence type="ECO:0000256" key="4">
    <source>
        <dbReference type="ARBA" id="ARBA00023002"/>
    </source>
</evidence>
<evidence type="ECO:0000313" key="8">
    <source>
        <dbReference type="EMBL" id="TLX61645.1"/>
    </source>
</evidence>
<reference evidence="8 9" key="1">
    <citation type="journal article" date="2017" name="Eur. J. Clin. Microbiol. Infect. Dis.">
        <title>Uncommonly isolated clinical Pseudomonas: identification and phylogenetic assignation.</title>
        <authorList>
            <person name="Mulet M."/>
            <person name="Gomila M."/>
            <person name="Ramirez A."/>
            <person name="Cardew S."/>
            <person name="Moore E.R."/>
            <person name="Lalucat J."/>
            <person name="Garcia-Valdes E."/>
        </authorList>
    </citation>
    <scope>NUCLEOTIDE SEQUENCE [LARGE SCALE GENOMIC DNA]</scope>
    <source>
        <strain evidence="8 9">SD129</strain>
    </source>
</reference>
<dbReference type="Pfam" id="PF08240">
    <property type="entry name" value="ADH_N"/>
    <property type="match status" value="1"/>
</dbReference>
<dbReference type="SMART" id="SM00829">
    <property type="entry name" value="PKS_ER"/>
    <property type="match status" value="1"/>
</dbReference>
<evidence type="ECO:0000313" key="9">
    <source>
        <dbReference type="Proteomes" id="UP000306753"/>
    </source>
</evidence>
<dbReference type="InterPro" id="IPR002328">
    <property type="entry name" value="ADH_Zn_CS"/>
</dbReference>
<feature type="domain" description="Enoyl reductase (ER)" evidence="7">
    <location>
        <begin position="7"/>
        <end position="381"/>
    </location>
</feature>
<evidence type="ECO:0000259" key="7">
    <source>
        <dbReference type="SMART" id="SM00829"/>
    </source>
</evidence>
<dbReference type="PROSITE" id="PS00059">
    <property type="entry name" value="ADH_ZINC"/>
    <property type="match status" value="1"/>
</dbReference>
<dbReference type="CDD" id="cd08283">
    <property type="entry name" value="FDH_like_1"/>
    <property type="match status" value="1"/>
</dbReference>
<dbReference type="InterPro" id="IPR036291">
    <property type="entry name" value="NAD(P)-bd_dom_sf"/>
</dbReference>
<dbReference type="OrthoDB" id="9773078at2"/>
<comment type="similarity">
    <text evidence="5">Belongs to the zinc-containing alcohol dehydrogenase family.</text>
</comment>
<comment type="cofactor">
    <cofactor evidence="1 5">
        <name>Zn(2+)</name>
        <dbReference type="ChEBI" id="CHEBI:29105"/>
    </cofactor>
</comment>
<gene>
    <name evidence="8" type="ORF">DN820_20370</name>
</gene>
<keyword evidence="3 5" id="KW-0862">Zinc</keyword>
<dbReference type="GO" id="GO:0016616">
    <property type="term" value="F:oxidoreductase activity, acting on the CH-OH group of donors, NAD or NADP as acceptor"/>
    <property type="evidence" value="ECO:0007669"/>
    <property type="project" value="UniProtKB-ARBA"/>
</dbReference>
<dbReference type="SUPFAM" id="SSF50129">
    <property type="entry name" value="GroES-like"/>
    <property type="match status" value="1"/>
</dbReference>
<organism evidence="8 9">
    <name type="scientific">Stutzerimonas nosocomialis</name>
    <dbReference type="NCBI Taxonomy" id="1056496"/>
    <lineage>
        <taxon>Bacteria</taxon>
        <taxon>Pseudomonadati</taxon>
        <taxon>Pseudomonadota</taxon>
        <taxon>Gammaproteobacteria</taxon>
        <taxon>Pseudomonadales</taxon>
        <taxon>Pseudomonadaceae</taxon>
        <taxon>Stutzerimonas</taxon>
    </lineage>
</organism>